<reference evidence="1" key="1">
    <citation type="submission" date="2021-08" db="EMBL/GenBank/DDBJ databases">
        <title>The first chromosome-level gecko genome reveals the dynamic sex chromosomes of Neotropical dwarf geckos (Sphaerodactylidae: Sphaerodactylus).</title>
        <authorList>
            <person name="Pinto B.J."/>
            <person name="Keating S.E."/>
            <person name="Gamble T."/>
        </authorList>
    </citation>
    <scope>NUCLEOTIDE SEQUENCE</scope>
    <source>
        <strain evidence="1">TG3544</strain>
    </source>
</reference>
<sequence length="253" mass="28432">MQNPTGHKLQEVSQEQGKSTRVLRTGTTDEFLQRTPEDLIHQKAGESSLSLEQWEAQWQEFLSTMENPHFGCGVPQLPEKPSPWGNARAFLASFEQVAEACWWPRNEWVIRLLPALSKEAAKAFNNLSAKHKEDYGKVVAGSISEAGHDHSEREQRHPSMDIKEEEDRKASLLGNVEEKVGESLGLSWEKVKEEEPGGNIKNPDGPDQQEGNHEVENMDQSISCQAESFGELLVQQDKPTKKQRDKCHSVVGP</sequence>
<dbReference type="EMBL" id="CM037616">
    <property type="protein sequence ID" value="KAH7991287.1"/>
    <property type="molecule type" value="Genomic_DNA"/>
</dbReference>
<comment type="caution">
    <text evidence="1">The sequence shown here is derived from an EMBL/GenBank/DDBJ whole genome shotgun (WGS) entry which is preliminary data.</text>
</comment>
<keyword evidence="2" id="KW-1185">Reference proteome</keyword>
<name>A0ACB8EFB0_9SAUR</name>
<gene>
    <name evidence="1" type="ORF">K3G42_004189</name>
</gene>
<protein>
    <submittedName>
        <fullName evidence="1">Uncharacterized protein</fullName>
    </submittedName>
</protein>
<dbReference type="Proteomes" id="UP000827872">
    <property type="component" value="Linkage Group LG03"/>
</dbReference>
<proteinExistence type="predicted"/>
<evidence type="ECO:0000313" key="2">
    <source>
        <dbReference type="Proteomes" id="UP000827872"/>
    </source>
</evidence>
<accession>A0ACB8EFB0</accession>
<organism evidence="1 2">
    <name type="scientific">Sphaerodactylus townsendi</name>
    <dbReference type="NCBI Taxonomy" id="933632"/>
    <lineage>
        <taxon>Eukaryota</taxon>
        <taxon>Metazoa</taxon>
        <taxon>Chordata</taxon>
        <taxon>Craniata</taxon>
        <taxon>Vertebrata</taxon>
        <taxon>Euteleostomi</taxon>
        <taxon>Lepidosauria</taxon>
        <taxon>Squamata</taxon>
        <taxon>Bifurcata</taxon>
        <taxon>Gekkota</taxon>
        <taxon>Sphaerodactylidae</taxon>
        <taxon>Sphaerodactylus</taxon>
    </lineage>
</organism>
<evidence type="ECO:0000313" key="1">
    <source>
        <dbReference type="EMBL" id="KAH7991287.1"/>
    </source>
</evidence>